<dbReference type="InterPro" id="IPR004843">
    <property type="entry name" value="Calcineurin-like_PHP"/>
</dbReference>
<gene>
    <name evidence="7" type="primary">sbcD</name>
    <name evidence="10" type="ORF">IAB94_02640</name>
</gene>
<evidence type="ECO:0000256" key="1">
    <source>
        <dbReference type="ARBA" id="ARBA00010555"/>
    </source>
</evidence>
<dbReference type="CDD" id="cd00840">
    <property type="entry name" value="MPP_Mre11_N"/>
    <property type="match status" value="1"/>
</dbReference>
<keyword evidence="7" id="KW-0233">DNA recombination</keyword>
<keyword evidence="6 7" id="KW-0269">Exonuclease</keyword>
<dbReference type="GO" id="GO:0006310">
    <property type="term" value="P:DNA recombination"/>
    <property type="evidence" value="ECO:0007669"/>
    <property type="project" value="UniProtKB-KW"/>
</dbReference>
<dbReference type="PANTHER" id="PTHR30337">
    <property type="entry name" value="COMPONENT OF ATP-DEPENDENT DSDNA EXONUCLEASE"/>
    <property type="match status" value="1"/>
</dbReference>
<dbReference type="NCBIfam" id="TIGR00619">
    <property type="entry name" value="sbcd"/>
    <property type="match status" value="1"/>
</dbReference>
<proteinExistence type="inferred from homology"/>
<dbReference type="InterPro" id="IPR041796">
    <property type="entry name" value="Mre11_N"/>
</dbReference>
<dbReference type="Proteomes" id="UP000823913">
    <property type="component" value="Unassembled WGS sequence"/>
</dbReference>
<keyword evidence="7" id="KW-0235">DNA replication</keyword>
<dbReference type="Gene3D" id="3.60.21.10">
    <property type="match status" value="1"/>
</dbReference>
<dbReference type="GO" id="GO:0008408">
    <property type="term" value="F:3'-5' exonuclease activity"/>
    <property type="evidence" value="ECO:0007669"/>
    <property type="project" value="InterPro"/>
</dbReference>
<accession>A0A9D1E670</accession>
<evidence type="ECO:0000256" key="2">
    <source>
        <dbReference type="ARBA" id="ARBA00011322"/>
    </source>
</evidence>
<dbReference type="Pfam" id="PF00149">
    <property type="entry name" value="Metallophos"/>
    <property type="match status" value="1"/>
</dbReference>
<dbReference type="GO" id="GO:0006260">
    <property type="term" value="P:DNA replication"/>
    <property type="evidence" value="ECO:0007669"/>
    <property type="project" value="UniProtKB-KW"/>
</dbReference>
<reference evidence="10" key="1">
    <citation type="submission" date="2020-10" db="EMBL/GenBank/DDBJ databases">
        <authorList>
            <person name="Gilroy R."/>
        </authorList>
    </citation>
    <scope>NUCLEOTIDE SEQUENCE</scope>
    <source>
        <strain evidence="10">ChiW16-3235</strain>
    </source>
</reference>
<comment type="caution">
    <text evidence="10">The sequence shown here is derived from an EMBL/GenBank/DDBJ whole genome shotgun (WGS) entry which is preliminary data.</text>
</comment>
<dbReference type="EMBL" id="DVHK01000062">
    <property type="protein sequence ID" value="HIR66931.1"/>
    <property type="molecule type" value="Genomic_DNA"/>
</dbReference>
<protein>
    <recommendedName>
        <fullName evidence="3 7">Nuclease SbcCD subunit D</fullName>
    </recommendedName>
</protein>
<dbReference type="Pfam" id="PF12320">
    <property type="entry name" value="SbcD_C"/>
    <property type="match status" value="1"/>
</dbReference>
<keyword evidence="5 7" id="KW-0378">Hydrolase</keyword>
<evidence type="ECO:0000256" key="5">
    <source>
        <dbReference type="ARBA" id="ARBA00022801"/>
    </source>
</evidence>
<dbReference type="GO" id="GO:0004519">
    <property type="term" value="F:endonuclease activity"/>
    <property type="evidence" value="ECO:0007669"/>
    <property type="project" value="UniProtKB-KW"/>
</dbReference>
<feature type="domain" description="Calcineurin-like phosphoesterase" evidence="8">
    <location>
        <begin position="1"/>
        <end position="214"/>
    </location>
</feature>
<dbReference type="InterPro" id="IPR004593">
    <property type="entry name" value="SbcD"/>
</dbReference>
<keyword evidence="7" id="KW-0255">Endonuclease</keyword>
<evidence type="ECO:0000256" key="7">
    <source>
        <dbReference type="RuleBase" id="RU363069"/>
    </source>
</evidence>
<reference evidence="10" key="2">
    <citation type="journal article" date="2021" name="PeerJ">
        <title>Extensive microbial diversity within the chicken gut microbiome revealed by metagenomics and culture.</title>
        <authorList>
            <person name="Gilroy R."/>
            <person name="Ravi A."/>
            <person name="Getino M."/>
            <person name="Pursley I."/>
            <person name="Horton D.L."/>
            <person name="Alikhan N.F."/>
            <person name="Baker D."/>
            <person name="Gharbi K."/>
            <person name="Hall N."/>
            <person name="Watson M."/>
            <person name="Adriaenssens E.M."/>
            <person name="Foster-Nyarko E."/>
            <person name="Jarju S."/>
            <person name="Secka A."/>
            <person name="Antonio M."/>
            <person name="Oren A."/>
            <person name="Chaudhuri R.R."/>
            <person name="La Ragione R."/>
            <person name="Hildebrand F."/>
            <person name="Pallen M.J."/>
        </authorList>
    </citation>
    <scope>NUCLEOTIDE SEQUENCE</scope>
    <source>
        <strain evidence="10">ChiW16-3235</strain>
    </source>
</reference>
<evidence type="ECO:0000256" key="3">
    <source>
        <dbReference type="ARBA" id="ARBA00013365"/>
    </source>
</evidence>
<evidence type="ECO:0000313" key="10">
    <source>
        <dbReference type="EMBL" id="HIR66931.1"/>
    </source>
</evidence>
<dbReference type="AlphaFoldDB" id="A0A9D1E670"/>
<evidence type="ECO:0000256" key="6">
    <source>
        <dbReference type="ARBA" id="ARBA00022839"/>
    </source>
</evidence>
<comment type="subunit">
    <text evidence="2 7">Heterodimer of SbcC and SbcD.</text>
</comment>
<evidence type="ECO:0000259" key="8">
    <source>
        <dbReference type="Pfam" id="PF00149"/>
    </source>
</evidence>
<evidence type="ECO:0000313" key="11">
    <source>
        <dbReference type="Proteomes" id="UP000823913"/>
    </source>
</evidence>
<dbReference type="InterPro" id="IPR050535">
    <property type="entry name" value="DNA_Repair-Maintenance_Comp"/>
</dbReference>
<dbReference type="SUPFAM" id="SSF56300">
    <property type="entry name" value="Metallo-dependent phosphatases"/>
    <property type="match status" value="1"/>
</dbReference>
<keyword evidence="4 7" id="KW-0540">Nuclease</keyword>
<dbReference type="InterPro" id="IPR026843">
    <property type="entry name" value="SbcD_C"/>
</dbReference>
<evidence type="ECO:0000259" key="9">
    <source>
        <dbReference type="Pfam" id="PF12320"/>
    </source>
</evidence>
<evidence type="ECO:0000256" key="4">
    <source>
        <dbReference type="ARBA" id="ARBA00022722"/>
    </source>
</evidence>
<feature type="domain" description="Nuclease SbcCD subunit D C-terminal" evidence="9">
    <location>
        <begin position="262"/>
        <end position="352"/>
    </location>
</feature>
<sequence>MKFMHLSDLHLGKRVNEFSMIEEQEYILSKIADIARDERPEAVIIAGDVYDKPVPPVEAIKLFDGFLNSLTSVGIKVLVISGNHDSAERLSFGSDLLGGSGVFIAHAYGGDLAPVTFNDEFGRVNFYLLPFIKPANVARVFPDETVQSYTDAVRVALSHANVNFAERNVLVTHQFVTGAVRSESEEISVGGTDNVDLSAFGAFDYVALGHIHRPQNVAPFARYCGTPLKYSFSEASHQKSVTIVEMGKKGDVTMREVDLAPRRDWIVIRGSYAEVTAKSFVSKQNRDNFFKVVLTDEEDIPDGAAKLRIFYPGLMVLEYDNARTRAEADLGEAGDVQSKTPEQLFAELYEKQNGKPMTEEMRAYVGALIQKIWEGEA</sequence>
<organism evidence="10 11">
    <name type="scientific">Candidatus Coproplasma avicola</name>
    <dbReference type="NCBI Taxonomy" id="2840744"/>
    <lineage>
        <taxon>Bacteria</taxon>
        <taxon>Bacillati</taxon>
        <taxon>Bacillota</taxon>
        <taxon>Clostridia</taxon>
        <taxon>Eubacteriales</taxon>
        <taxon>Candidatus Coproplasma</taxon>
    </lineage>
</organism>
<name>A0A9D1E670_9FIRM</name>
<dbReference type="PANTHER" id="PTHR30337:SF0">
    <property type="entry name" value="NUCLEASE SBCCD SUBUNIT D"/>
    <property type="match status" value="1"/>
</dbReference>
<dbReference type="InterPro" id="IPR029052">
    <property type="entry name" value="Metallo-depent_PP-like"/>
</dbReference>
<comment type="function">
    <text evidence="7">SbcCD cleaves DNA hairpin structures. These structures can inhibit DNA replication and are intermediates in certain DNA recombination reactions. The complex acts as a 3'-&gt;5' double strand exonuclease that can open hairpins. It also has a 5' single-strand endonuclease activity.</text>
</comment>
<comment type="similarity">
    <text evidence="1 7">Belongs to the SbcD family.</text>
</comment>